<feature type="transmembrane region" description="Helical" evidence="8">
    <location>
        <begin position="268"/>
        <end position="289"/>
    </location>
</feature>
<gene>
    <name evidence="9" type="ORF">CKF48_04195</name>
</gene>
<feature type="transmembrane region" description="Helical" evidence="8">
    <location>
        <begin position="7"/>
        <end position="31"/>
    </location>
</feature>
<protein>
    <submittedName>
        <fullName evidence="9">Ferrichrome ABC transporter permease</fullName>
    </submittedName>
</protein>
<dbReference type="KEGG" id="bko:CKF48_04195"/>
<keyword evidence="3" id="KW-0813">Transport</keyword>
<dbReference type="PANTHER" id="PTHR30472:SF30">
    <property type="entry name" value="IRON-UPTAKE SYSTEM PERMEASE PROTEIN FEUB"/>
    <property type="match status" value="1"/>
</dbReference>
<dbReference type="Proteomes" id="UP000215137">
    <property type="component" value="Chromosome"/>
</dbReference>
<name>A0A248TP81_9BACI</name>
<dbReference type="SUPFAM" id="SSF81345">
    <property type="entry name" value="ABC transporter involved in vitamin B12 uptake, BtuC"/>
    <property type="match status" value="1"/>
</dbReference>
<feature type="transmembrane region" description="Helical" evidence="8">
    <location>
        <begin position="186"/>
        <end position="209"/>
    </location>
</feature>
<feature type="transmembrane region" description="Helical" evidence="8">
    <location>
        <begin position="84"/>
        <end position="103"/>
    </location>
</feature>
<evidence type="ECO:0000256" key="1">
    <source>
        <dbReference type="ARBA" id="ARBA00004651"/>
    </source>
</evidence>
<dbReference type="GO" id="GO:0033214">
    <property type="term" value="P:siderophore-iron import into cell"/>
    <property type="evidence" value="ECO:0007669"/>
    <property type="project" value="TreeGrafter"/>
</dbReference>
<sequence>MIILISPILIIITTILSVIYGTKGISLATIWEAFTAYDEGNTDHAIIITSRLPRVLTAMLVGAFLAVSGAIMQGMTRNYLASPSIMGVTDGSAFVITICMIVLPNMTSIEMILFSMVGSALGAGIVYGFGSLIPKGLTPVRLAIIGTVIGTFLSSTSAALASYFQISQDVSFWYNAKLHQVDVDTFLLAIPFGVIGLIIALITSGHITILSLGEEIAVTLGQKTKWVKALALLAVICLTGTAVALVGKVGFVGLIIPHIARFLVGVDYRWLIPSSAIIGAIFLAVCDIISRFVNHPFETPIGVVTALIGVPFFLYLIYKRGGEKHA</sequence>
<dbReference type="PANTHER" id="PTHR30472">
    <property type="entry name" value="FERRIC ENTEROBACTIN TRANSPORT SYSTEM PERMEASE PROTEIN"/>
    <property type="match status" value="1"/>
</dbReference>
<feature type="transmembrane region" description="Helical" evidence="8">
    <location>
        <begin position="51"/>
        <end position="72"/>
    </location>
</feature>
<keyword evidence="10" id="KW-1185">Reference proteome</keyword>
<evidence type="ECO:0000256" key="7">
    <source>
        <dbReference type="ARBA" id="ARBA00023136"/>
    </source>
</evidence>
<dbReference type="Pfam" id="PF01032">
    <property type="entry name" value="FecCD"/>
    <property type="match status" value="1"/>
</dbReference>
<reference evidence="9 10" key="1">
    <citation type="submission" date="2017-08" db="EMBL/GenBank/DDBJ databases">
        <title>Complete Genome Sequence of Bacillus kochii Oregon-R-modENCODE STRAIN BDGP4, isolated from Drosophila melanogaster gut.</title>
        <authorList>
            <person name="Wan K.H."/>
            <person name="Yu C."/>
            <person name="Park S."/>
            <person name="Hammonds A.S."/>
            <person name="Booth B.W."/>
            <person name="Celniker S.E."/>
        </authorList>
    </citation>
    <scope>NUCLEOTIDE SEQUENCE [LARGE SCALE GENOMIC DNA]</scope>
    <source>
        <strain evidence="9 10">BDGP4</strain>
    </source>
</reference>
<dbReference type="CDD" id="cd06550">
    <property type="entry name" value="TM_ABC_iron-siderophores_like"/>
    <property type="match status" value="1"/>
</dbReference>
<evidence type="ECO:0000313" key="10">
    <source>
        <dbReference type="Proteomes" id="UP000215137"/>
    </source>
</evidence>
<feature type="transmembrane region" description="Helical" evidence="8">
    <location>
        <begin position="109"/>
        <end position="130"/>
    </location>
</feature>
<evidence type="ECO:0000256" key="8">
    <source>
        <dbReference type="SAM" id="Phobius"/>
    </source>
</evidence>
<dbReference type="GO" id="GO:0005886">
    <property type="term" value="C:plasma membrane"/>
    <property type="evidence" value="ECO:0007669"/>
    <property type="project" value="UniProtKB-SubCell"/>
</dbReference>
<dbReference type="AlphaFoldDB" id="A0A248TP81"/>
<dbReference type="Gene3D" id="1.10.3470.10">
    <property type="entry name" value="ABC transporter involved in vitamin B12 uptake, BtuC"/>
    <property type="match status" value="1"/>
</dbReference>
<evidence type="ECO:0000256" key="3">
    <source>
        <dbReference type="ARBA" id="ARBA00022448"/>
    </source>
</evidence>
<dbReference type="RefSeq" id="WP_095373509.1">
    <property type="nucleotide sequence ID" value="NZ_CP022983.1"/>
</dbReference>
<organism evidence="9 10">
    <name type="scientific">Cytobacillus kochii</name>
    <dbReference type="NCBI Taxonomy" id="859143"/>
    <lineage>
        <taxon>Bacteria</taxon>
        <taxon>Bacillati</taxon>
        <taxon>Bacillota</taxon>
        <taxon>Bacilli</taxon>
        <taxon>Bacillales</taxon>
        <taxon>Bacillaceae</taxon>
        <taxon>Cytobacillus</taxon>
    </lineage>
</organism>
<feature type="transmembrane region" description="Helical" evidence="8">
    <location>
        <begin position="142"/>
        <end position="166"/>
    </location>
</feature>
<evidence type="ECO:0000256" key="2">
    <source>
        <dbReference type="ARBA" id="ARBA00007935"/>
    </source>
</evidence>
<dbReference type="InterPro" id="IPR037294">
    <property type="entry name" value="ABC_BtuC-like"/>
</dbReference>
<accession>A0A248TP81</accession>
<dbReference type="InterPro" id="IPR000522">
    <property type="entry name" value="ABC_transptr_permease_BtuC"/>
</dbReference>
<proteinExistence type="inferred from homology"/>
<comment type="similarity">
    <text evidence="2">Belongs to the binding-protein-dependent transport system permease family. FecCD subfamily.</text>
</comment>
<evidence type="ECO:0000313" key="9">
    <source>
        <dbReference type="EMBL" id="ASV69945.1"/>
    </source>
</evidence>
<evidence type="ECO:0000256" key="4">
    <source>
        <dbReference type="ARBA" id="ARBA00022475"/>
    </source>
</evidence>
<keyword evidence="5 8" id="KW-0812">Transmembrane</keyword>
<evidence type="ECO:0000256" key="6">
    <source>
        <dbReference type="ARBA" id="ARBA00022989"/>
    </source>
</evidence>
<feature type="transmembrane region" description="Helical" evidence="8">
    <location>
        <begin position="301"/>
        <end position="318"/>
    </location>
</feature>
<dbReference type="OrthoDB" id="9811721at2"/>
<keyword evidence="7 8" id="KW-0472">Membrane</keyword>
<keyword evidence="4" id="KW-1003">Cell membrane</keyword>
<comment type="subcellular location">
    <subcellularLocation>
        <location evidence="1">Cell membrane</location>
        <topology evidence="1">Multi-pass membrane protein</topology>
    </subcellularLocation>
</comment>
<dbReference type="FunFam" id="1.10.3470.10:FF:000001">
    <property type="entry name" value="Vitamin B12 ABC transporter permease BtuC"/>
    <property type="match status" value="1"/>
</dbReference>
<evidence type="ECO:0000256" key="5">
    <source>
        <dbReference type="ARBA" id="ARBA00022692"/>
    </source>
</evidence>
<dbReference type="GO" id="GO:0022857">
    <property type="term" value="F:transmembrane transporter activity"/>
    <property type="evidence" value="ECO:0007669"/>
    <property type="project" value="InterPro"/>
</dbReference>
<dbReference type="EMBL" id="CP022983">
    <property type="protein sequence ID" value="ASV69945.1"/>
    <property type="molecule type" value="Genomic_DNA"/>
</dbReference>
<feature type="transmembrane region" description="Helical" evidence="8">
    <location>
        <begin position="230"/>
        <end position="256"/>
    </location>
</feature>
<keyword evidence="6 8" id="KW-1133">Transmembrane helix</keyword>